<evidence type="ECO:0000313" key="2">
    <source>
        <dbReference type="EMBL" id="KAH7318656.1"/>
    </source>
</evidence>
<keyword evidence="3" id="KW-1185">Reference proteome</keyword>
<gene>
    <name evidence="2" type="ORF">B0I35DRAFT_432639</name>
</gene>
<dbReference type="AlphaFoldDB" id="A0A8K0WRD4"/>
<feature type="region of interest" description="Disordered" evidence="1">
    <location>
        <begin position="310"/>
        <end position="362"/>
    </location>
</feature>
<evidence type="ECO:0000313" key="3">
    <source>
        <dbReference type="Proteomes" id="UP000813444"/>
    </source>
</evidence>
<organism evidence="2 3">
    <name type="scientific">Stachybotrys elegans</name>
    <dbReference type="NCBI Taxonomy" id="80388"/>
    <lineage>
        <taxon>Eukaryota</taxon>
        <taxon>Fungi</taxon>
        <taxon>Dikarya</taxon>
        <taxon>Ascomycota</taxon>
        <taxon>Pezizomycotina</taxon>
        <taxon>Sordariomycetes</taxon>
        <taxon>Hypocreomycetidae</taxon>
        <taxon>Hypocreales</taxon>
        <taxon>Stachybotryaceae</taxon>
        <taxon>Stachybotrys</taxon>
    </lineage>
</organism>
<dbReference type="Proteomes" id="UP000813444">
    <property type="component" value="Unassembled WGS sequence"/>
</dbReference>
<feature type="compositionally biased region" description="Acidic residues" evidence="1">
    <location>
        <begin position="337"/>
        <end position="354"/>
    </location>
</feature>
<dbReference type="OrthoDB" id="5378435at2759"/>
<dbReference type="EMBL" id="JAGPNK010000007">
    <property type="protein sequence ID" value="KAH7318656.1"/>
    <property type="molecule type" value="Genomic_DNA"/>
</dbReference>
<accession>A0A8K0WRD4</accession>
<feature type="compositionally biased region" description="Polar residues" evidence="1">
    <location>
        <begin position="58"/>
        <end position="72"/>
    </location>
</feature>
<protein>
    <submittedName>
        <fullName evidence="2">Uncharacterized protein</fullName>
    </submittedName>
</protein>
<feature type="region of interest" description="Disordered" evidence="1">
    <location>
        <begin position="41"/>
        <end position="72"/>
    </location>
</feature>
<sequence>MNMMHPAFALEHQGQLPLAMPHDTYLDDAPTQIALTQAARRLSRGSTGQRAPTAMRVTKQTSANNSPRSTTAMNRRRTMISDYPRPGRQAQVAEHYLMGSGDYTQAPVRSSRPVSWHPSTQLQPNLGQYQAGAYPLSTPSMHNDYQEAYAQPQFSPMMAAYSNNTSPSSAFSPLPLQTMPAEPVHYFPTQDWETSHKPLSLYTGMGEGQMYADSFSAMGSSTQDQLSAHSMDWNTFVTQGFNNTSPPTPELFLPTPQPQTAMAEESIIYHPLDEPEEEGEVLVGMGLYDTPEKYEEDPHLNNYRSTVSSLLGSNFRPREPQGKGLKLEETWEPPKSDDEDEDDNEEEEEEEDQNSESAEVKA</sequence>
<feature type="compositionally biased region" description="Basic and acidic residues" evidence="1">
    <location>
        <begin position="316"/>
        <end position="336"/>
    </location>
</feature>
<name>A0A8K0WRD4_9HYPO</name>
<evidence type="ECO:0000256" key="1">
    <source>
        <dbReference type="SAM" id="MobiDB-lite"/>
    </source>
</evidence>
<reference evidence="2" key="1">
    <citation type="journal article" date="2021" name="Nat. Commun.">
        <title>Genetic determinants of endophytism in the Arabidopsis root mycobiome.</title>
        <authorList>
            <person name="Mesny F."/>
            <person name="Miyauchi S."/>
            <person name="Thiergart T."/>
            <person name="Pickel B."/>
            <person name="Atanasova L."/>
            <person name="Karlsson M."/>
            <person name="Huettel B."/>
            <person name="Barry K.W."/>
            <person name="Haridas S."/>
            <person name="Chen C."/>
            <person name="Bauer D."/>
            <person name="Andreopoulos W."/>
            <person name="Pangilinan J."/>
            <person name="LaButti K."/>
            <person name="Riley R."/>
            <person name="Lipzen A."/>
            <person name="Clum A."/>
            <person name="Drula E."/>
            <person name="Henrissat B."/>
            <person name="Kohler A."/>
            <person name="Grigoriev I.V."/>
            <person name="Martin F.M."/>
            <person name="Hacquard S."/>
        </authorList>
    </citation>
    <scope>NUCLEOTIDE SEQUENCE</scope>
    <source>
        <strain evidence="2">MPI-CAGE-CH-0235</strain>
    </source>
</reference>
<proteinExistence type="predicted"/>
<comment type="caution">
    <text evidence="2">The sequence shown here is derived from an EMBL/GenBank/DDBJ whole genome shotgun (WGS) entry which is preliminary data.</text>
</comment>
<feature type="region of interest" description="Disordered" evidence="1">
    <location>
        <begin position="103"/>
        <end position="124"/>
    </location>
</feature>